<evidence type="ECO:0000256" key="5">
    <source>
        <dbReference type="ARBA" id="ARBA00023136"/>
    </source>
</evidence>
<reference evidence="7" key="1">
    <citation type="journal article" date="2014" name="Gene">
        <title>Genome-guided analysis of transformation efficiency and carbon dioxide assimilation by Moorella thermoacetica Y72.</title>
        <authorList>
            <person name="Tsukahara K."/>
            <person name="Kita A."/>
            <person name="Nakashimada Y."/>
            <person name="Hoshino T."/>
            <person name="Murakami K."/>
        </authorList>
    </citation>
    <scope>NUCLEOTIDE SEQUENCE [LARGE SCALE GENOMIC DNA]</scope>
    <source>
        <strain evidence="7">Y72</strain>
    </source>
</reference>
<feature type="transmembrane region" description="Helical" evidence="6">
    <location>
        <begin position="298"/>
        <end position="317"/>
    </location>
</feature>
<evidence type="ECO:0000256" key="1">
    <source>
        <dbReference type="ARBA" id="ARBA00004141"/>
    </source>
</evidence>
<evidence type="ECO:0000256" key="6">
    <source>
        <dbReference type="SAM" id="Phobius"/>
    </source>
</evidence>
<evidence type="ECO:0000256" key="3">
    <source>
        <dbReference type="ARBA" id="ARBA00022692"/>
    </source>
</evidence>
<gene>
    <name evidence="7" type="ORF">MTY_1314</name>
</gene>
<dbReference type="Pfam" id="PF03169">
    <property type="entry name" value="OPT"/>
    <property type="match status" value="2"/>
</dbReference>
<feature type="transmembrane region" description="Helical" evidence="6">
    <location>
        <begin position="323"/>
        <end position="341"/>
    </location>
</feature>
<dbReference type="EMBL" id="DF238840">
    <property type="protein sequence ID" value="GAF25977.1"/>
    <property type="molecule type" value="Genomic_DNA"/>
</dbReference>
<keyword evidence="5 6" id="KW-0472">Membrane</keyword>
<accession>A0A0S6UEN4</accession>
<evidence type="ECO:0000256" key="2">
    <source>
        <dbReference type="ARBA" id="ARBA00022448"/>
    </source>
</evidence>
<comment type="subcellular location">
    <subcellularLocation>
        <location evidence="1">Membrane</location>
        <topology evidence="1">Multi-pass membrane protein</topology>
    </subcellularLocation>
</comment>
<feature type="transmembrane region" description="Helical" evidence="6">
    <location>
        <begin position="530"/>
        <end position="551"/>
    </location>
</feature>
<name>A0A0S6UEN4_NEOTH</name>
<feature type="transmembrane region" description="Helical" evidence="6">
    <location>
        <begin position="104"/>
        <end position="125"/>
    </location>
</feature>
<feature type="transmembrane region" description="Helical" evidence="6">
    <location>
        <begin position="491"/>
        <end position="518"/>
    </location>
</feature>
<feature type="transmembrane region" description="Helical" evidence="6">
    <location>
        <begin position="416"/>
        <end position="440"/>
    </location>
</feature>
<feature type="transmembrane region" description="Helical" evidence="6">
    <location>
        <begin position="65"/>
        <end position="83"/>
    </location>
</feature>
<sequence length="556" mass="59483">MRWRPVDSSPRMSCRAERRRSNLIEGKATVEKHPRAFEPAVLILNIILSVLGSIIGLQILTTLGVTPNTAIIGVLVALALSRIPGGWMAKYRSIHRQNLVQSTISGATFGAANSLLLPIGIPYLFGRPDLVVPMLIGATMGMFIDWAMLYWFFDSRIFPGQAAWPPGVAAAEAIYAGDEGGKRAWLLVWGTIIGIIGSYFKVSMSAFGVAFIGNVWALTMFGLGLLLRGYSVKLFGFDIDKLYIPHGMMIGAGLVAGIQILLILLKGRKETTASGDAPAAANYTRSEKQVAKGLARGFGLYIVAALVLAMLGGLYTSMPAWQLLFWAVFAAVSCILAEFIVGLSAMHAGWFPAFATALIFLVIGMALGFPAPALALLVGFVASGGPAFADAGYDFKAGWILRGEGRDRGFELDGRWQQFLAGASGLVVAWAMVTLTHGIYFRQGLFPPVDKVYAATIKAGVDAAIIKNLVLWAIPGALIQALGGSEKQLGIMLATGLLILNPLAGYAVLAGILIRTLVLKFKGREAETPMTILAAGFIAGDALYGFFNSVYKARWR</sequence>
<keyword evidence="4 6" id="KW-1133">Transmembrane helix</keyword>
<dbReference type="GO" id="GO:0016020">
    <property type="term" value="C:membrane"/>
    <property type="evidence" value="ECO:0007669"/>
    <property type="project" value="UniProtKB-SubCell"/>
</dbReference>
<proteinExistence type="predicted"/>
<evidence type="ECO:0000313" key="7">
    <source>
        <dbReference type="EMBL" id="GAF25977.1"/>
    </source>
</evidence>
<dbReference type="AlphaFoldDB" id="A0A0S6UEN4"/>
<protein>
    <submittedName>
        <fullName evidence="7">Predicted membrane protein</fullName>
    </submittedName>
</protein>
<keyword evidence="3 6" id="KW-0812">Transmembrane</keyword>
<dbReference type="GO" id="GO:0035673">
    <property type="term" value="F:oligopeptide transmembrane transporter activity"/>
    <property type="evidence" value="ECO:0007669"/>
    <property type="project" value="InterPro"/>
</dbReference>
<organism evidence="7">
    <name type="scientific">Moorella thermoacetica Y72</name>
    <dbReference type="NCBI Taxonomy" id="1325331"/>
    <lineage>
        <taxon>Bacteria</taxon>
        <taxon>Bacillati</taxon>
        <taxon>Bacillota</taxon>
        <taxon>Clostridia</taxon>
        <taxon>Neomoorellales</taxon>
        <taxon>Neomoorellaceae</taxon>
        <taxon>Neomoorella</taxon>
    </lineage>
</organism>
<evidence type="ECO:0000256" key="4">
    <source>
        <dbReference type="ARBA" id="ARBA00022989"/>
    </source>
</evidence>
<feature type="transmembrane region" description="Helical" evidence="6">
    <location>
        <begin position="131"/>
        <end position="153"/>
    </location>
</feature>
<dbReference type="Proteomes" id="UP000063718">
    <property type="component" value="Unassembled WGS sequence"/>
</dbReference>
<keyword evidence="2" id="KW-0813">Transport</keyword>
<feature type="transmembrane region" description="Helical" evidence="6">
    <location>
        <begin position="40"/>
        <end position="59"/>
    </location>
</feature>
<feature type="transmembrane region" description="Helical" evidence="6">
    <location>
        <begin position="247"/>
        <end position="265"/>
    </location>
</feature>
<dbReference type="InterPro" id="IPR004813">
    <property type="entry name" value="OPT"/>
</dbReference>
<feature type="transmembrane region" description="Helical" evidence="6">
    <location>
        <begin position="206"/>
        <end position="227"/>
    </location>
</feature>